<dbReference type="OrthoDB" id="5738806at2"/>
<dbReference type="Pfam" id="PF11011">
    <property type="entry name" value="DUF2849"/>
    <property type="match status" value="1"/>
</dbReference>
<dbReference type="RefSeq" id="WP_108917075.1">
    <property type="nucleotide sequence ID" value="NZ_BGJY01000002.1"/>
</dbReference>
<organism evidence="1 2">
    <name type="scientific">Methylosinus sporium</name>
    <dbReference type="NCBI Taxonomy" id="428"/>
    <lineage>
        <taxon>Bacteria</taxon>
        <taxon>Pseudomonadati</taxon>
        <taxon>Pseudomonadota</taxon>
        <taxon>Alphaproteobacteria</taxon>
        <taxon>Hyphomicrobiales</taxon>
        <taxon>Methylocystaceae</taxon>
        <taxon>Methylosinus</taxon>
    </lineage>
</organism>
<name>A0A2U1SQY4_METSR</name>
<protein>
    <submittedName>
        <fullName evidence="1">DUF2849 domain-containing protein</fullName>
    </submittedName>
</protein>
<keyword evidence="2" id="KW-1185">Reference proteome</keyword>
<evidence type="ECO:0000313" key="1">
    <source>
        <dbReference type="EMBL" id="PWB94015.1"/>
    </source>
</evidence>
<dbReference type="Proteomes" id="UP000245137">
    <property type="component" value="Unassembled WGS sequence"/>
</dbReference>
<reference evidence="1 2" key="1">
    <citation type="journal article" date="2018" name="Appl. Microbiol. Biotechnol.">
        <title>Co-cultivation of the strictly anaerobic methanogen Methanosarcina barkeri with aerobic methanotrophs in an oxygen-limited membrane bioreactor.</title>
        <authorList>
            <person name="In 't Zandt M.H."/>
            <person name="van den Bosch T.J.M."/>
            <person name="Rijkers R."/>
            <person name="van Kessel M.A.H.J."/>
            <person name="Jetten M.S.M."/>
            <person name="Welte C.U."/>
        </authorList>
    </citation>
    <scope>NUCLEOTIDE SEQUENCE [LARGE SCALE GENOMIC DNA]</scope>
    <source>
        <strain evidence="1 2">DSM 17706</strain>
    </source>
</reference>
<proteinExistence type="predicted"/>
<evidence type="ECO:0000313" key="2">
    <source>
        <dbReference type="Proteomes" id="UP000245137"/>
    </source>
</evidence>
<gene>
    <name evidence="1" type="ORF">C5689_09655</name>
</gene>
<dbReference type="EMBL" id="PUIV01000012">
    <property type="protein sequence ID" value="PWB94015.1"/>
    <property type="molecule type" value="Genomic_DNA"/>
</dbReference>
<dbReference type="AlphaFoldDB" id="A0A2U1SQY4"/>
<comment type="caution">
    <text evidence="1">The sequence shown here is derived from an EMBL/GenBank/DDBJ whole genome shotgun (WGS) entry which is preliminary data.</text>
</comment>
<sequence length="112" mass="11782">MTRAVDPKFSPKVLLASDLAEGDVVFLGADGWERGLSRAKIAYDAAEAAALDAAGKAAVASNRVVDAYLVDVFVDAAGAPTPLHFREKFRAAGPSVRRDLGKQAWLQGAGNR</sequence>
<accession>A0A2U1SQY4</accession>
<dbReference type="InterPro" id="IPR021270">
    <property type="entry name" value="DUF2849"/>
</dbReference>